<keyword evidence="2" id="KW-1185">Reference proteome</keyword>
<accession>A0A840Q5W3</accession>
<dbReference type="Proteomes" id="UP000584374">
    <property type="component" value="Unassembled WGS sequence"/>
</dbReference>
<comment type="caution">
    <text evidence="1">The sequence shown here is derived from an EMBL/GenBank/DDBJ whole genome shotgun (WGS) entry which is preliminary data.</text>
</comment>
<gene>
    <name evidence="1" type="ORF">BJ970_002804</name>
</gene>
<sequence length="89" mass="9813">MAANQLGSPEMLRFASPGWRMHKHCPAWHIHQSYVVVLLRNTETALPQLTSALRELNAAGITSVGNAMVGPNELALLQEAQQRQLATLR</sequence>
<name>A0A840Q5W3_9PSEU</name>
<organism evidence="1 2">
    <name type="scientific">Saccharopolyspora phatthalungensis</name>
    <dbReference type="NCBI Taxonomy" id="664693"/>
    <lineage>
        <taxon>Bacteria</taxon>
        <taxon>Bacillati</taxon>
        <taxon>Actinomycetota</taxon>
        <taxon>Actinomycetes</taxon>
        <taxon>Pseudonocardiales</taxon>
        <taxon>Pseudonocardiaceae</taxon>
        <taxon>Saccharopolyspora</taxon>
    </lineage>
</organism>
<evidence type="ECO:0000313" key="2">
    <source>
        <dbReference type="Proteomes" id="UP000584374"/>
    </source>
</evidence>
<dbReference type="AlphaFoldDB" id="A0A840Q5W3"/>
<proteinExistence type="predicted"/>
<evidence type="ECO:0000313" key="1">
    <source>
        <dbReference type="EMBL" id="MBB5155270.1"/>
    </source>
</evidence>
<protein>
    <submittedName>
        <fullName evidence="1">Uncharacterized protein</fullName>
    </submittedName>
</protein>
<dbReference type="EMBL" id="JACHIW010000001">
    <property type="protein sequence ID" value="MBB5155270.1"/>
    <property type="molecule type" value="Genomic_DNA"/>
</dbReference>
<reference evidence="1 2" key="1">
    <citation type="submission" date="2020-08" db="EMBL/GenBank/DDBJ databases">
        <title>Sequencing the genomes of 1000 actinobacteria strains.</title>
        <authorList>
            <person name="Klenk H.-P."/>
        </authorList>
    </citation>
    <scope>NUCLEOTIDE SEQUENCE [LARGE SCALE GENOMIC DNA]</scope>
    <source>
        <strain evidence="1 2">DSM 45584</strain>
    </source>
</reference>